<dbReference type="Proteomes" id="UP000635278">
    <property type="component" value="Unassembled WGS sequence"/>
</dbReference>
<keyword evidence="2" id="KW-1185">Reference proteome</keyword>
<gene>
    <name evidence="1" type="ORF">GOB93_01240</name>
</gene>
<proteinExistence type="predicted"/>
<evidence type="ECO:0000313" key="2">
    <source>
        <dbReference type="Proteomes" id="UP000635278"/>
    </source>
</evidence>
<reference evidence="1 2" key="1">
    <citation type="journal article" date="2020" name="Int. J. Syst. Evol. Microbiol.">
        <title>Novel acetic acid bacteria from cider fermentations: Acetobacter conturbans sp. nov. and Acetobacter fallax sp. nov.</title>
        <authorList>
            <person name="Sombolestani A.S."/>
            <person name="Cleenwerck I."/>
            <person name="Cnockaert M."/>
            <person name="Borremans W."/>
            <person name="Wieme A.D."/>
            <person name="De Vuyst L."/>
            <person name="Vandamme P."/>
        </authorList>
    </citation>
    <scope>NUCLEOTIDE SEQUENCE [LARGE SCALE GENOMIC DNA]</scope>
    <source>
        <strain evidence="1 2">LMG 30640</strain>
    </source>
</reference>
<comment type="caution">
    <text evidence="1">The sequence shown here is derived from an EMBL/GenBank/DDBJ whole genome shotgun (WGS) entry which is preliminary data.</text>
</comment>
<sequence>MSDSQWERIRDSLPWPRFRIAQGLHRTRLVCCFDVTGEDGIFLLSCFIVFSVQGKRRMRESDTAGHFLHRPAERRRGLSLRDCSVTTGWNNKQKFLGAAFFQKGGVF</sequence>
<dbReference type="RefSeq" id="WP_173581696.1">
    <property type="nucleotide sequence ID" value="NZ_WOTB01000001.1"/>
</dbReference>
<name>A0ABX0JHL3_9PROT</name>
<accession>A0ABX0JHL3</accession>
<evidence type="ECO:0008006" key="3">
    <source>
        <dbReference type="Google" id="ProtNLM"/>
    </source>
</evidence>
<protein>
    <recommendedName>
        <fullName evidence="3">Transposase</fullName>
    </recommendedName>
</protein>
<organism evidence="1 2">
    <name type="scientific">Acetobacter musti</name>
    <dbReference type="NCBI Taxonomy" id="864732"/>
    <lineage>
        <taxon>Bacteria</taxon>
        <taxon>Pseudomonadati</taxon>
        <taxon>Pseudomonadota</taxon>
        <taxon>Alphaproteobacteria</taxon>
        <taxon>Acetobacterales</taxon>
        <taxon>Acetobacteraceae</taxon>
        <taxon>Acetobacter</taxon>
    </lineage>
</organism>
<evidence type="ECO:0000313" key="1">
    <source>
        <dbReference type="EMBL" id="NHN83266.1"/>
    </source>
</evidence>
<dbReference type="EMBL" id="WOTB01000001">
    <property type="protein sequence ID" value="NHN83266.1"/>
    <property type="molecule type" value="Genomic_DNA"/>
</dbReference>